<keyword evidence="5" id="KW-1185">Reference proteome</keyword>
<dbReference type="PANTHER" id="PTHR47233">
    <property type="entry name" value="CHEMOTAXIS PROTEIN CHEV"/>
    <property type="match status" value="1"/>
</dbReference>
<protein>
    <submittedName>
        <fullName evidence="4">Chemotaxis protein</fullName>
    </submittedName>
</protein>
<name>A0ABU3BVT8_9GAMM</name>
<accession>A0ABU3BVT8</accession>
<evidence type="ECO:0000256" key="1">
    <source>
        <dbReference type="PROSITE-ProRule" id="PRU00169"/>
    </source>
</evidence>
<dbReference type="PIRSF" id="PIRSF002867">
    <property type="entry name" value="CheV"/>
    <property type="match status" value="1"/>
</dbReference>
<dbReference type="SMART" id="SM00448">
    <property type="entry name" value="REC"/>
    <property type="match status" value="1"/>
</dbReference>
<dbReference type="RefSeq" id="WP_311651108.1">
    <property type="nucleotide sequence ID" value="NZ_JAVRIB010000001.1"/>
</dbReference>
<feature type="domain" description="Response regulatory" evidence="2">
    <location>
        <begin position="181"/>
        <end position="306"/>
    </location>
</feature>
<dbReference type="InterPro" id="IPR024181">
    <property type="entry name" value="Chemotax_regulator_CheV"/>
</dbReference>
<evidence type="ECO:0000259" key="2">
    <source>
        <dbReference type="PROSITE" id="PS50110"/>
    </source>
</evidence>
<keyword evidence="1" id="KW-0597">Phosphoprotein</keyword>
<reference evidence="4 5" key="1">
    <citation type="submission" date="2023-09" db="EMBL/GenBank/DDBJ databases">
        <authorList>
            <person name="Rey-Velasco X."/>
        </authorList>
    </citation>
    <scope>NUCLEOTIDE SEQUENCE [LARGE SCALE GENOMIC DNA]</scope>
    <source>
        <strain evidence="4 5">W335</strain>
    </source>
</reference>
<evidence type="ECO:0000313" key="5">
    <source>
        <dbReference type="Proteomes" id="UP001251857"/>
    </source>
</evidence>
<dbReference type="Pfam" id="PF01584">
    <property type="entry name" value="CheW"/>
    <property type="match status" value="1"/>
</dbReference>
<dbReference type="InterPro" id="IPR002545">
    <property type="entry name" value="CheW-lke_dom"/>
</dbReference>
<dbReference type="PROSITE" id="PS50851">
    <property type="entry name" value="CHEW"/>
    <property type="match status" value="1"/>
</dbReference>
<dbReference type="SUPFAM" id="SSF50341">
    <property type="entry name" value="CheW-like"/>
    <property type="match status" value="1"/>
</dbReference>
<gene>
    <name evidence="4" type="ORF">RM532_00395</name>
</gene>
<dbReference type="InterPro" id="IPR011006">
    <property type="entry name" value="CheY-like_superfamily"/>
</dbReference>
<evidence type="ECO:0000313" key="4">
    <source>
        <dbReference type="EMBL" id="MDT0633405.1"/>
    </source>
</evidence>
<dbReference type="Gene3D" id="2.40.50.180">
    <property type="entry name" value="CheA-289, Domain 4"/>
    <property type="match status" value="1"/>
</dbReference>
<dbReference type="SUPFAM" id="SSF52172">
    <property type="entry name" value="CheY-like"/>
    <property type="match status" value="1"/>
</dbReference>
<dbReference type="InterPro" id="IPR001789">
    <property type="entry name" value="Sig_transdc_resp-reg_receiver"/>
</dbReference>
<comment type="caution">
    <text evidence="4">The sequence shown here is derived from an EMBL/GenBank/DDBJ whole genome shotgun (WGS) entry which is preliminary data.</text>
</comment>
<dbReference type="PROSITE" id="PS50110">
    <property type="entry name" value="RESPONSE_REGULATORY"/>
    <property type="match status" value="1"/>
</dbReference>
<organism evidence="4 5">
    <name type="scientific">Spectribacter hydrogenoxidans</name>
    <dbReference type="NCBI Taxonomy" id="3075608"/>
    <lineage>
        <taxon>Bacteria</taxon>
        <taxon>Pseudomonadati</taxon>
        <taxon>Pseudomonadota</taxon>
        <taxon>Gammaproteobacteria</taxon>
        <taxon>Salinisphaerales</taxon>
        <taxon>Salinisphaeraceae</taxon>
        <taxon>Spectribacter</taxon>
    </lineage>
</organism>
<dbReference type="SMART" id="SM00260">
    <property type="entry name" value="CheW"/>
    <property type="match status" value="1"/>
</dbReference>
<dbReference type="Proteomes" id="UP001251857">
    <property type="component" value="Unassembled WGS sequence"/>
</dbReference>
<feature type="domain" description="CheW-like" evidence="3">
    <location>
        <begin position="20"/>
        <end position="158"/>
    </location>
</feature>
<dbReference type="InterPro" id="IPR036061">
    <property type="entry name" value="CheW-like_dom_sf"/>
</dbReference>
<dbReference type="Gene3D" id="3.40.50.2300">
    <property type="match status" value="1"/>
</dbReference>
<feature type="modified residue" description="4-aspartylphosphate" evidence="1">
    <location>
        <position position="239"/>
    </location>
</feature>
<dbReference type="Pfam" id="PF00072">
    <property type="entry name" value="Response_reg"/>
    <property type="match status" value="1"/>
</dbReference>
<dbReference type="EMBL" id="JAVRIB010000001">
    <property type="protein sequence ID" value="MDT0633405.1"/>
    <property type="molecule type" value="Genomic_DNA"/>
</dbReference>
<dbReference type="Gene3D" id="2.30.30.40">
    <property type="entry name" value="SH3 Domains"/>
    <property type="match status" value="1"/>
</dbReference>
<evidence type="ECO:0000259" key="3">
    <source>
        <dbReference type="PROSITE" id="PS50851"/>
    </source>
</evidence>
<proteinExistence type="predicted"/>
<dbReference type="PANTHER" id="PTHR47233:SF3">
    <property type="entry name" value="CHEMOTAXIS PROTEIN CHEV"/>
    <property type="match status" value="1"/>
</dbReference>
<sequence length="312" mass="33980">MDSQLLSQVDQRTRLAGYNRLALLLFRLGTEVLYGINVFKVQEIVPMPPIRRMPGAPAVFRGLASTRGRLVSVLDLAAAIGLPAPARAPAGHLVISEFNRCVQGFQVERVERIVNVDVAHVRAPREDDPASYLTAVTRIGDDIIEIIDVERVLAEFSSPPATVSAELISRAAEKPTRGPRRVLVADDSRVARTQIAGTLQQLGLEAILVTSGREALQMLESMVAGGQLVDSELLMVISDVEMPDMDGYTLTTEIRRDPRFAGLYVLLHTSLSGVFNNAMVARVGADKFVPKFSSDELAQGILDRLNSLNEIA</sequence>